<dbReference type="InterPro" id="IPR036259">
    <property type="entry name" value="MFS_trans_sf"/>
</dbReference>
<evidence type="ECO:0000256" key="5">
    <source>
        <dbReference type="ARBA" id="ARBA00023136"/>
    </source>
</evidence>
<feature type="transmembrane region" description="Helical" evidence="8">
    <location>
        <begin position="199"/>
        <end position="220"/>
    </location>
</feature>
<gene>
    <name evidence="10" type="ORF">EDB81DRAFT_934624</name>
</gene>
<feature type="transmembrane region" description="Helical" evidence="8">
    <location>
        <begin position="474"/>
        <end position="497"/>
    </location>
</feature>
<dbReference type="FunFam" id="1.20.1250.20:FF:000011">
    <property type="entry name" value="MFS multidrug transporter, putative"/>
    <property type="match status" value="1"/>
</dbReference>
<feature type="transmembrane region" description="Helical" evidence="8">
    <location>
        <begin position="69"/>
        <end position="93"/>
    </location>
</feature>
<evidence type="ECO:0000256" key="3">
    <source>
        <dbReference type="ARBA" id="ARBA00022692"/>
    </source>
</evidence>
<feature type="transmembrane region" description="Helical" evidence="8">
    <location>
        <begin position="339"/>
        <end position="363"/>
    </location>
</feature>
<proteinExistence type="inferred from homology"/>
<dbReference type="Gene3D" id="1.20.1250.20">
    <property type="entry name" value="MFS general substrate transporter like domains"/>
    <property type="match status" value="1"/>
</dbReference>
<feature type="transmembrane region" description="Helical" evidence="8">
    <location>
        <begin position="383"/>
        <end position="402"/>
    </location>
</feature>
<keyword evidence="3 8" id="KW-0812">Transmembrane</keyword>
<dbReference type="CDD" id="cd17323">
    <property type="entry name" value="MFS_Tpo1_MDR_like"/>
    <property type="match status" value="1"/>
</dbReference>
<dbReference type="InterPro" id="IPR011701">
    <property type="entry name" value="MFS"/>
</dbReference>
<evidence type="ECO:0000256" key="1">
    <source>
        <dbReference type="ARBA" id="ARBA00004141"/>
    </source>
</evidence>
<name>A0A9P9ENF9_9HYPO</name>
<feature type="transmembrane region" description="Helical" evidence="8">
    <location>
        <begin position="408"/>
        <end position="429"/>
    </location>
</feature>
<feature type="transmembrane region" description="Helical" evidence="8">
    <location>
        <begin position="138"/>
        <end position="157"/>
    </location>
</feature>
<dbReference type="Pfam" id="PF07690">
    <property type="entry name" value="MFS_1"/>
    <property type="match status" value="1"/>
</dbReference>
<evidence type="ECO:0000256" key="2">
    <source>
        <dbReference type="ARBA" id="ARBA00008335"/>
    </source>
</evidence>
<evidence type="ECO:0000256" key="4">
    <source>
        <dbReference type="ARBA" id="ARBA00022989"/>
    </source>
</evidence>
<feature type="domain" description="Major facilitator superfamily (MFS) profile" evidence="9">
    <location>
        <begin position="71"/>
        <end position="500"/>
    </location>
</feature>
<evidence type="ECO:0000256" key="7">
    <source>
        <dbReference type="SAM" id="MobiDB-lite"/>
    </source>
</evidence>
<keyword evidence="6" id="KW-0325">Glycoprotein</keyword>
<feature type="transmembrane region" description="Helical" evidence="8">
    <location>
        <begin position="441"/>
        <end position="462"/>
    </location>
</feature>
<dbReference type="PANTHER" id="PTHR23502:SF68">
    <property type="entry name" value="MULTIDRUG TRANSPORTER, PUTATIVE (AFU_ORTHOLOGUE AFUA_3G01120)-RELATED"/>
    <property type="match status" value="1"/>
</dbReference>
<dbReference type="AlphaFoldDB" id="A0A9P9ENF9"/>
<feature type="transmembrane region" description="Helical" evidence="8">
    <location>
        <begin position="294"/>
        <end position="319"/>
    </location>
</feature>
<dbReference type="Proteomes" id="UP000738349">
    <property type="component" value="Unassembled WGS sequence"/>
</dbReference>
<feature type="transmembrane region" description="Helical" evidence="8">
    <location>
        <begin position="226"/>
        <end position="246"/>
    </location>
</feature>
<keyword evidence="5 8" id="KW-0472">Membrane</keyword>
<organism evidence="10 11">
    <name type="scientific">Dactylonectria macrodidyma</name>
    <dbReference type="NCBI Taxonomy" id="307937"/>
    <lineage>
        <taxon>Eukaryota</taxon>
        <taxon>Fungi</taxon>
        <taxon>Dikarya</taxon>
        <taxon>Ascomycota</taxon>
        <taxon>Pezizomycotina</taxon>
        <taxon>Sordariomycetes</taxon>
        <taxon>Hypocreomycetidae</taxon>
        <taxon>Hypocreales</taxon>
        <taxon>Nectriaceae</taxon>
        <taxon>Dactylonectria</taxon>
    </lineage>
</organism>
<dbReference type="GO" id="GO:0016020">
    <property type="term" value="C:membrane"/>
    <property type="evidence" value="ECO:0007669"/>
    <property type="project" value="UniProtKB-SubCell"/>
</dbReference>
<protein>
    <submittedName>
        <fullName evidence="10">Polyamine transporter 3</fullName>
    </submittedName>
</protein>
<dbReference type="PROSITE" id="PS50850">
    <property type="entry name" value="MFS"/>
    <property type="match status" value="1"/>
</dbReference>
<evidence type="ECO:0000256" key="6">
    <source>
        <dbReference type="ARBA" id="ARBA00023180"/>
    </source>
</evidence>
<comment type="caution">
    <text evidence="10">The sequence shown here is derived from an EMBL/GenBank/DDBJ whole genome shotgun (WGS) entry which is preliminary data.</text>
</comment>
<reference evidence="10" key="1">
    <citation type="journal article" date="2021" name="Nat. Commun.">
        <title>Genetic determinants of endophytism in the Arabidopsis root mycobiome.</title>
        <authorList>
            <person name="Mesny F."/>
            <person name="Miyauchi S."/>
            <person name="Thiergart T."/>
            <person name="Pickel B."/>
            <person name="Atanasova L."/>
            <person name="Karlsson M."/>
            <person name="Huettel B."/>
            <person name="Barry K.W."/>
            <person name="Haridas S."/>
            <person name="Chen C."/>
            <person name="Bauer D."/>
            <person name="Andreopoulos W."/>
            <person name="Pangilinan J."/>
            <person name="LaButti K."/>
            <person name="Riley R."/>
            <person name="Lipzen A."/>
            <person name="Clum A."/>
            <person name="Drula E."/>
            <person name="Henrissat B."/>
            <person name="Kohler A."/>
            <person name="Grigoriev I.V."/>
            <person name="Martin F.M."/>
            <person name="Hacquard S."/>
        </authorList>
    </citation>
    <scope>NUCLEOTIDE SEQUENCE</scope>
    <source>
        <strain evidence="10">MPI-CAGE-AT-0147</strain>
    </source>
</reference>
<evidence type="ECO:0000313" key="11">
    <source>
        <dbReference type="Proteomes" id="UP000738349"/>
    </source>
</evidence>
<feature type="transmembrane region" description="Helical" evidence="8">
    <location>
        <begin position="163"/>
        <end position="187"/>
    </location>
</feature>
<dbReference type="InterPro" id="IPR020846">
    <property type="entry name" value="MFS_dom"/>
</dbReference>
<feature type="region of interest" description="Disordered" evidence="7">
    <location>
        <begin position="1"/>
        <end position="62"/>
    </location>
</feature>
<keyword evidence="4 8" id="KW-1133">Transmembrane helix</keyword>
<dbReference type="OrthoDB" id="5296287at2759"/>
<sequence length="508" mass="55133">MSEISPTVHLDMEKGPNDANDLSETSGSGETISSPTRSSTKRDQSSDIVTWDGDDDPENPMNWSTGKKWLTVALISILTLVTPLGSSMFAPGIPRIMAEFNETSSLMATFVVSIYVLGFAFGPLVVAPLSEIHGRAPLYNWGNVLFVLFTVGTALSQNMAMLLAFRFLMGLAGSVPITIGSGSIADIMPIESRGKAMSAWALGPLLGPCIGPLAGGYLIEAAGWRWVYWLVTILGGVFIPGSFLFIKETYGPVILEKKARRIRKETGNMSKRTEESGQTIGQRFKVAIIRPLKLLFITPIVSLMALYMAVSYGILYLLIATFSFVYKDNYNFGEGQAGLTFLPAGIGMMIGVVTFGALSDVLVQKRQKKGLEHRPEVRLNPSLTIPCGVALPAGLFLYGWTAQYAVHFIVPMLGVAIFSCGLMGVMMCVQNYLLDTYPRYAASVTAALAVLRSFAAAFLPLAGLDMYDALGLGWGNSLLGFICVAMVPIPFVLYTFGERLRKRFDPKL</sequence>
<feature type="compositionally biased region" description="Low complexity" evidence="7">
    <location>
        <begin position="23"/>
        <end position="34"/>
    </location>
</feature>
<dbReference type="SUPFAM" id="SSF103473">
    <property type="entry name" value="MFS general substrate transporter"/>
    <property type="match status" value="1"/>
</dbReference>
<feature type="transmembrane region" description="Helical" evidence="8">
    <location>
        <begin position="105"/>
        <end position="126"/>
    </location>
</feature>
<evidence type="ECO:0000256" key="8">
    <source>
        <dbReference type="SAM" id="Phobius"/>
    </source>
</evidence>
<comment type="subcellular location">
    <subcellularLocation>
        <location evidence="1">Membrane</location>
        <topology evidence="1">Multi-pass membrane protein</topology>
    </subcellularLocation>
</comment>
<evidence type="ECO:0000313" key="10">
    <source>
        <dbReference type="EMBL" id="KAH7143422.1"/>
    </source>
</evidence>
<evidence type="ECO:0000259" key="9">
    <source>
        <dbReference type="PROSITE" id="PS50850"/>
    </source>
</evidence>
<keyword evidence="11" id="KW-1185">Reference proteome</keyword>
<dbReference type="EMBL" id="JAGMUV010000009">
    <property type="protein sequence ID" value="KAH7143422.1"/>
    <property type="molecule type" value="Genomic_DNA"/>
</dbReference>
<dbReference type="GO" id="GO:0022857">
    <property type="term" value="F:transmembrane transporter activity"/>
    <property type="evidence" value="ECO:0007669"/>
    <property type="project" value="InterPro"/>
</dbReference>
<dbReference type="PANTHER" id="PTHR23502">
    <property type="entry name" value="MAJOR FACILITATOR SUPERFAMILY"/>
    <property type="match status" value="1"/>
</dbReference>
<accession>A0A9P9ENF9</accession>
<comment type="similarity">
    <text evidence="2">Belongs to the major facilitator superfamily.</text>
</comment>